<evidence type="ECO:0000256" key="7">
    <source>
        <dbReference type="ARBA" id="ARBA00022679"/>
    </source>
</evidence>
<dbReference type="InParanoid" id="A0A316W5K4"/>
<name>A0A316W5K4_9BASI</name>
<dbReference type="InterPro" id="IPR003613">
    <property type="entry name" value="Ubox_domain"/>
</dbReference>
<feature type="domain" description="U-box" evidence="12">
    <location>
        <begin position="41"/>
        <end position="115"/>
    </location>
</feature>
<gene>
    <name evidence="13" type="ORF">IE81DRAFT_320741</name>
</gene>
<dbReference type="GO" id="GO:0061630">
    <property type="term" value="F:ubiquitin protein ligase activity"/>
    <property type="evidence" value="ECO:0007669"/>
    <property type="project" value="UniProtKB-EC"/>
</dbReference>
<dbReference type="InterPro" id="IPR020892">
    <property type="entry name" value="Cyclophilin-type_PPIase_CS"/>
</dbReference>
<dbReference type="OrthoDB" id="407558at2759"/>
<feature type="region of interest" description="Disordered" evidence="10">
    <location>
        <begin position="165"/>
        <end position="187"/>
    </location>
</feature>
<evidence type="ECO:0000256" key="10">
    <source>
        <dbReference type="SAM" id="MobiDB-lite"/>
    </source>
</evidence>
<dbReference type="CDD" id="cd16663">
    <property type="entry name" value="RING-Ubox_PPIL2"/>
    <property type="match status" value="1"/>
</dbReference>
<proteinExistence type="inferred from homology"/>
<dbReference type="InterPro" id="IPR013083">
    <property type="entry name" value="Znf_RING/FYVE/PHD"/>
</dbReference>
<feature type="region of interest" description="Disordered" evidence="10">
    <location>
        <begin position="489"/>
        <end position="539"/>
    </location>
</feature>
<keyword evidence="8" id="KW-0833">Ubl conjugation pathway</keyword>
<feature type="region of interest" description="Disordered" evidence="10">
    <location>
        <begin position="551"/>
        <end position="589"/>
    </location>
</feature>
<dbReference type="InterPro" id="IPR002130">
    <property type="entry name" value="Cyclophilin-type_PPIase_dom"/>
</dbReference>
<dbReference type="FunFam" id="3.30.40.10:FF:000079">
    <property type="entry name" value="Peptidyl-prolyl cis-trans isomerase 2"/>
    <property type="match status" value="1"/>
</dbReference>
<keyword evidence="14" id="KW-1185">Reference proteome</keyword>
<dbReference type="GeneID" id="37034992"/>
<dbReference type="RefSeq" id="XP_025372289.1">
    <property type="nucleotide sequence ID" value="XM_025513122.1"/>
</dbReference>
<evidence type="ECO:0000256" key="1">
    <source>
        <dbReference type="ARBA" id="ARBA00000900"/>
    </source>
</evidence>
<evidence type="ECO:0000259" key="12">
    <source>
        <dbReference type="PROSITE" id="PS51698"/>
    </source>
</evidence>
<dbReference type="GO" id="GO:0000209">
    <property type="term" value="P:protein polyubiquitination"/>
    <property type="evidence" value="ECO:0007669"/>
    <property type="project" value="TreeGrafter"/>
</dbReference>
<dbReference type="PANTHER" id="PTHR45625:SF1">
    <property type="entry name" value="RING-TYPE E3 UBIQUITIN-PROTEIN LIGASE PPIL2"/>
    <property type="match status" value="1"/>
</dbReference>
<dbReference type="Proteomes" id="UP000245783">
    <property type="component" value="Unassembled WGS sequence"/>
</dbReference>
<evidence type="ECO:0000259" key="11">
    <source>
        <dbReference type="PROSITE" id="PS50072"/>
    </source>
</evidence>
<evidence type="ECO:0000256" key="5">
    <source>
        <dbReference type="ARBA" id="ARBA00007930"/>
    </source>
</evidence>
<dbReference type="PROSITE" id="PS50072">
    <property type="entry name" value="CSA_PPIASE_2"/>
    <property type="match status" value="1"/>
</dbReference>
<dbReference type="GO" id="GO:0071013">
    <property type="term" value="C:catalytic step 2 spliceosome"/>
    <property type="evidence" value="ECO:0007669"/>
    <property type="project" value="TreeGrafter"/>
</dbReference>
<dbReference type="STRING" id="1522189.A0A316W5K4"/>
<evidence type="ECO:0000313" key="13">
    <source>
        <dbReference type="EMBL" id="PWN45129.1"/>
    </source>
</evidence>
<feature type="compositionally biased region" description="Basic and acidic residues" evidence="10">
    <location>
        <begin position="489"/>
        <end position="512"/>
    </location>
</feature>
<dbReference type="Gene3D" id="3.30.40.10">
    <property type="entry name" value="Zinc/RING finger domain, C3HC4 (zinc finger)"/>
    <property type="match status" value="1"/>
</dbReference>
<evidence type="ECO:0000256" key="2">
    <source>
        <dbReference type="ARBA" id="ARBA00000971"/>
    </source>
</evidence>
<accession>A0A316W5K4</accession>
<keyword evidence="7" id="KW-0808">Transferase</keyword>
<evidence type="ECO:0000256" key="6">
    <source>
        <dbReference type="ARBA" id="ARBA00012483"/>
    </source>
</evidence>
<sequence length="589" mass="64197">MGKKTDKLYITHGEHSGFFGQHSAGSVGNKAALSSAHDGMQALPFDCCALTLAPWTNPVCTREEGTIFELTHVIPYLNKYGTNPATGQAMQIKDLVKLNFHKNENGKYHDPVSFKEFNEHTHLVAVSTTGNVFSWDTVHSLNIKARHMVDLISDEPFKKSDLITLQDPHGMGEASSSGASKPHKRSLSEMHHVKHGHVVPQASDSLQEINTSAAGGASKLLDRVRASQPSSSASNIAAPAPPALANIGTAKKAVPYNATSASTGMTAASFTSSGLTPVTKSERQTINEEEFMLEKVAAGEGLGAAWNKGKKKASPRAFVRVTTNFGPINVELYCDKAPKTCYNFLTLVKRGYYDDTVFHRLIPGFMVQGGDPTGTGRGGASMWDQPFRDELDLPGALRHDSRGSLSMANKGPATNGSQFFFTFRDQISSLDHKHTVFGKMLPGEPTLDNIERVPTEKGTDRPLRSVRIFEIRCLDDPFEAYKAELARQQSRDSVEEVAKREEKRKRREEDRTTWLGTNLGEKRQRSALGEESELGAMGTASGVGRYMKATTSVQKDGVDQQGEPIGESFAKRKKKATASDGGFGDFSGW</sequence>
<dbReference type="InterPro" id="IPR029000">
    <property type="entry name" value="Cyclophilin-like_dom_sf"/>
</dbReference>
<dbReference type="SUPFAM" id="SSF50891">
    <property type="entry name" value="Cyclophilin-like"/>
    <property type="match status" value="1"/>
</dbReference>
<dbReference type="EMBL" id="KZ819357">
    <property type="protein sequence ID" value="PWN45129.1"/>
    <property type="molecule type" value="Genomic_DNA"/>
</dbReference>
<dbReference type="SMART" id="SM00504">
    <property type="entry name" value="Ubox"/>
    <property type="match status" value="1"/>
</dbReference>
<keyword evidence="9" id="KW-0539">Nucleus</keyword>
<organism evidence="13 14">
    <name type="scientific">Ceraceosorus guamensis</name>
    <dbReference type="NCBI Taxonomy" id="1522189"/>
    <lineage>
        <taxon>Eukaryota</taxon>
        <taxon>Fungi</taxon>
        <taxon>Dikarya</taxon>
        <taxon>Basidiomycota</taxon>
        <taxon>Ustilaginomycotina</taxon>
        <taxon>Exobasidiomycetes</taxon>
        <taxon>Ceraceosorales</taxon>
        <taxon>Ceraceosoraceae</taxon>
        <taxon>Ceraceosorus</taxon>
    </lineage>
</organism>
<evidence type="ECO:0000256" key="3">
    <source>
        <dbReference type="ARBA" id="ARBA00003697"/>
    </source>
</evidence>
<comment type="subcellular location">
    <subcellularLocation>
        <location evidence="4">Nucleus</location>
    </subcellularLocation>
</comment>
<dbReference type="InterPro" id="IPR026951">
    <property type="entry name" value="PPIL2_U-box_dom"/>
</dbReference>
<comment type="catalytic activity">
    <reaction evidence="1">
        <text>S-ubiquitinyl-[E2 ubiquitin-conjugating enzyme]-L-cysteine + [acceptor protein]-L-lysine = [E2 ubiquitin-conjugating enzyme]-L-cysteine + N(6)-ubiquitinyl-[acceptor protein]-L-lysine.</text>
        <dbReference type="EC" id="2.3.2.27"/>
    </reaction>
</comment>
<dbReference type="FunCoup" id="A0A316W5K4">
    <property type="interactions" value="500"/>
</dbReference>
<protein>
    <recommendedName>
        <fullName evidence="6">RING-type E3 ubiquitin transferase</fullName>
        <ecNumber evidence="6">2.3.2.27</ecNumber>
    </recommendedName>
</protein>
<dbReference type="GO" id="GO:0006457">
    <property type="term" value="P:protein folding"/>
    <property type="evidence" value="ECO:0007669"/>
    <property type="project" value="InterPro"/>
</dbReference>
<evidence type="ECO:0000256" key="9">
    <source>
        <dbReference type="ARBA" id="ARBA00023242"/>
    </source>
</evidence>
<evidence type="ECO:0000256" key="4">
    <source>
        <dbReference type="ARBA" id="ARBA00004123"/>
    </source>
</evidence>
<feature type="domain" description="PPIase cyclophilin-type" evidence="11">
    <location>
        <begin position="326"/>
        <end position="473"/>
    </location>
</feature>
<comment type="similarity">
    <text evidence="5">Belongs to the cyclophilin-type PPIase family. PPIL2 subfamily.</text>
</comment>
<comment type="function">
    <text evidence="3">May catalyze the cis-trans isomerization of proline imidic peptide bonds in oligopeptides thereby assisting the folding of proteins. May also function as a chaperone, playing a role in intracellular transport of proteins. May also have a protein ubiquitin ligase activity acting as an E3 ubiquitin protein ligase or as a ubiquitin-ubiquitin ligase promoting elongation of ubiquitin chains on proteins.</text>
</comment>
<dbReference type="Pfam" id="PF00160">
    <property type="entry name" value="Pro_isomerase"/>
    <property type="match status" value="1"/>
</dbReference>
<dbReference type="SUPFAM" id="SSF57850">
    <property type="entry name" value="RING/U-box"/>
    <property type="match status" value="1"/>
</dbReference>
<dbReference type="PANTHER" id="PTHR45625">
    <property type="entry name" value="PEPTIDYL-PROLYL CIS-TRANS ISOMERASE-RELATED"/>
    <property type="match status" value="1"/>
</dbReference>
<dbReference type="AlphaFoldDB" id="A0A316W5K4"/>
<evidence type="ECO:0000313" key="14">
    <source>
        <dbReference type="Proteomes" id="UP000245783"/>
    </source>
</evidence>
<dbReference type="PRINTS" id="PR00153">
    <property type="entry name" value="CSAPPISMRASE"/>
</dbReference>
<evidence type="ECO:0000256" key="8">
    <source>
        <dbReference type="ARBA" id="ARBA00022786"/>
    </source>
</evidence>
<dbReference type="EC" id="2.3.2.27" evidence="6"/>
<dbReference type="Gene3D" id="2.40.100.10">
    <property type="entry name" value="Cyclophilin-like"/>
    <property type="match status" value="1"/>
</dbReference>
<dbReference type="GO" id="GO:0003755">
    <property type="term" value="F:peptidyl-prolyl cis-trans isomerase activity"/>
    <property type="evidence" value="ECO:0007669"/>
    <property type="project" value="UniProtKB-EC"/>
</dbReference>
<comment type="catalytic activity">
    <reaction evidence="2">
        <text>[protein]-peptidylproline (omega=180) = [protein]-peptidylproline (omega=0)</text>
        <dbReference type="Rhea" id="RHEA:16237"/>
        <dbReference type="Rhea" id="RHEA-COMP:10747"/>
        <dbReference type="Rhea" id="RHEA-COMP:10748"/>
        <dbReference type="ChEBI" id="CHEBI:83833"/>
        <dbReference type="ChEBI" id="CHEBI:83834"/>
        <dbReference type="EC" id="5.2.1.8"/>
    </reaction>
</comment>
<reference evidence="13 14" key="1">
    <citation type="journal article" date="2018" name="Mol. Biol. Evol.">
        <title>Broad Genomic Sampling Reveals a Smut Pathogenic Ancestry of the Fungal Clade Ustilaginomycotina.</title>
        <authorList>
            <person name="Kijpornyongpan T."/>
            <person name="Mondo S.J."/>
            <person name="Barry K."/>
            <person name="Sandor L."/>
            <person name="Lee J."/>
            <person name="Lipzen A."/>
            <person name="Pangilinan J."/>
            <person name="LaButti K."/>
            <person name="Hainaut M."/>
            <person name="Henrissat B."/>
            <person name="Grigoriev I.V."/>
            <person name="Spatafora J.W."/>
            <person name="Aime M.C."/>
        </authorList>
    </citation>
    <scope>NUCLEOTIDE SEQUENCE [LARGE SCALE GENOMIC DNA]</scope>
    <source>
        <strain evidence="13 14">MCA 4658</strain>
    </source>
</reference>
<dbReference type="PROSITE" id="PS00170">
    <property type="entry name" value="CSA_PPIASE_1"/>
    <property type="match status" value="1"/>
</dbReference>
<dbReference type="PROSITE" id="PS51698">
    <property type="entry name" value="U_BOX"/>
    <property type="match status" value="1"/>
</dbReference>
<dbReference type="InterPro" id="IPR044666">
    <property type="entry name" value="Cyclophilin_A-like"/>
</dbReference>